<dbReference type="InterPro" id="IPR045211">
    <property type="entry name" value="TFP11/STIP/Ntr1"/>
</dbReference>
<evidence type="ECO:0000256" key="4">
    <source>
        <dbReference type="ARBA" id="ARBA00022728"/>
    </source>
</evidence>
<evidence type="ECO:0000313" key="11">
    <source>
        <dbReference type="EMBL" id="RWS27723.1"/>
    </source>
</evidence>
<keyword evidence="4 7" id="KW-0747">Spliceosome</keyword>
<evidence type="ECO:0000256" key="5">
    <source>
        <dbReference type="ARBA" id="ARBA00023187"/>
    </source>
</evidence>
<dbReference type="GO" id="GO:0071008">
    <property type="term" value="C:U2-type post-mRNA release spliceosomal complex"/>
    <property type="evidence" value="ECO:0007669"/>
    <property type="project" value="TreeGrafter"/>
</dbReference>
<feature type="domain" description="G-patch" evidence="10">
    <location>
        <begin position="135"/>
        <end position="181"/>
    </location>
</feature>
<dbReference type="Pfam" id="PF12457">
    <property type="entry name" value="TIP_N"/>
    <property type="match status" value="2"/>
</dbReference>
<dbReference type="GO" id="GO:0000390">
    <property type="term" value="P:spliceosomal complex disassembly"/>
    <property type="evidence" value="ECO:0007669"/>
    <property type="project" value="InterPro"/>
</dbReference>
<keyword evidence="8" id="KW-0175">Coiled coil</keyword>
<dbReference type="InterPro" id="IPR024933">
    <property type="entry name" value="TFP11"/>
</dbReference>
<evidence type="ECO:0000256" key="7">
    <source>
        <dbReference type="PIRNR" id="PIRNR017706"/>
    </source>
</evidence>
<dbReference type="EMBL" id="NCKV01001816">
    <property type="protein sequence ID" value="RWS27723.1"/>
    <property type="molecule type" value="Genomic_DNA"/>
</dbReference>
<evidence type="ECO:0000256" key="3">
    <source>
        <dbReference type="ARBA" id="ARBA00022664"/>
    </source>
</evidence>
<evidence type="ECO:0000256" key="8">
    <source>
        <dbReference type="SAM" id="Coils"/>
    </source>
</evidence>
<gene>
    <name evidence="11" type="ORF">B4U80_02326</name>
</gene>
<reference evidence="11 12" key="1">
    <citation type="journal article" date="2018" name="Gigascience">
        <title>Genomes of trombidid mites reveal novel predicted allergens and laterally-transferred genes associated with secondary metabolism.</title>
        <authorList>
            <person name="Dong X."/>
            <person name="Chaisiri K."/>
            <person name="Xia D."/>
            <person name="Armstrong S.D."/>
            <person name="Fang Y."/>
            <person name="Donnelly M.J."/>
            <person name="Kadowaki T."/>
            <person name="McGarry J.W."/>
            <person name="Darby A.C."/>
            <person name="Makepeace B.L."/>
        </authorList>
    </citation>
    <scope>NUCLEOTIDE SEQUENCE [LARGE SCALE GENOMIC DNA]</scope>
    <source>
        <strain evidence="11">UoL-UT</strain>
    </source>
</reference>
<comment type="similarity">
    <text evidence="2 7">Belongs to the TFP11/STIP family.</text>
</comment>
<dbReference type="OrthoDB" id="4822at2759"/>
<dbReference type="PANTHER" id="PTHR23329">
    <property type="entry name" value="TUFTELIN-INTERACTING PROTEIN 11-RELATED"/>
    <property type="match status" value="1"/>
</dbReference>
<comment type="caution">
    <text evidence="11">The sequence shown here is derived from an EMBL/GenBank/DDBJ whole genome shotgun (WGS) entry which is preliminary data.</text>
</comment>
<feature type="compositionally biased region" description="Basic and acidic residues" evidence="9">
    <location>
        <begin position="85"/>
        <end position="108"/>
    </location>
</feature>
<feature type="region of interest" description="Disordered" evidence="9">
    <location>
        <begin position="166"/>
        <end position="211"/>
    </location>
</feature>
<evidence type="ECO:0000256" key="1">
    <source>
        <dbReference type="ARBA" id="ARBA00004123"/>
    </source>
</evidence>
<feature type="compositionally biased region" description="Polar residues" evidence="9">
    <location>
        <begin position="186"/>
        <end position="201"/>
    </location>
</feature>
<comment type="subcellular location">
    <subcellularLocation>
        <location evidence="1 7">Nucleus</location>
    </subcellularLocation>
</comment>
<dbReference type="Proteomes" id="UP000288716">
    <property type="component" value="Unassembled WGS sequence"/>
</dbReference>
<evidence type="ECO:0000256" key="9">
    <source>
        <dbReference type="SAM" id="MobiDB-lite"/>
    </source>
</evidence>
<keyword evidence="12" id="KW-1185">Reference proteome</keyword>
<dbReference type="VEuPathDB" id="VectorBase:LDEU004314"/>
<evidence type="ECO:0000259" key="10">
    <source>
        <dbReference type="PROSITE" id="PS50174"/>
    </source>
</evidence>
<evidence type="ECO:0000256" key="2">
    <source>
        <dbReference type="ARBA" id="ARBA00010900"/>
    </source>
</evidence>
<dbReference type="Pfam" id="PF07842">
    <property type="entry name" value="GCFC"/>
    <property type="match status" value="1"/>
</dbReference>
<protein>
    <submittedName>
        <fullName evidence="11">Tuftelin-interacting protein 11-like protein</fullName>
    </submittedName>
</protein>
<keyword evidence="6 7" id="KW-0539">Nucleus</keyword>
<dbReference type="InterPro" id="IPR022783">
    <property type="entry name" value="GCFC_dom"/>
</dbReference>
<keyword evidence="3 7" id="KW-0507">mRNA processing</keyword>
<dbReference type="InterPro" id="IPR000467">
    <property type="entry name" value="G_patch_dom"/>
</dbReference>
<dbReference type="PANTHER" id="PTHR23329:SF1">
    <property type="entry name" value="TUFTELIN-INTERACTING PROTEIN 11"/>
    <property type="match status" value="1"/>
</dbReference>
<evidence type="ECO:0000256" key="6">
    <source>
        <dbReference type="ARBA" id="ARBA00023242"/>
    </source>
</evidence>
<dbReference type="GO" id="GO:0003676">
    <property type="term" value="F:nucleic acid binding"/>
    <property type="evidence" value="ECO:0007669"/>
    <property type="project" value="InterPro"/>
</dbReference>
<keyword evidence="5 7" id="KW-0508">mRNA splicing</keyword>
<dbReference type="PROSITE" id="PS50174">
    <property type="entry name" value="G_PATCH"/>
    <property type="match status" value="1"/>
</dbReference>
<name>A0A443SJL5_9ACAR</name>
<proteinExistence type="inferred from homology"/>
<dbReference type="SMART" id="SM00443">
    <property type="entry name" value="G_patch"/>
    <property type="match status" value="1"/>
</dbReference>
<feature type="region of interest" description="Disordered" evidence="9">
    <location>
        <begin position="61"/>
        <end position="109"/>
    </location>
</feature>
<evidence type="ECO:0000313" key="12">
    <source>
        <dbReference type="Proteomes" id="UP000288716"/>
    </source>
</evidence>
<dbReference type="Pfam" id="PF01585">
    <property type="entry name" value="G-patch"/>
    <property type="match status" value="1"/>
</dbReference>
<dbReference type="PIRSF" id="PIRSF017706">
    <property type="entry name" value="TFIP11"/>
    <property type="match status" value="1"/>
</dbReference>
<feature type="coiled-coil region" evidence="8">
    <location>
        <begin position="306"/>
        <end position="333"/>
    </location>
</feature>
<dbReference type="STRING" id="299467.A0A443SJL5"/>
<accession>A0A443SJL5</accession>
<organism evidence="11 12">
    <name type="scientific">Leptotrombidium deliense</name>
    <dbReference type="NCBI Taxonomy" id="299467"/>
    <lineage>
        <taxon>Eukaryota</taxon>
        <taxon>Metazoa</taxon>
        <taxon>Ecdysozoa</taxon>
        <taxon>Arthropoda</taxon>
        <taxon>Chelicerata</taxon>
        <taxon>Arachnida</taxon>
        <taxon>Acari</taxon>
        <taxon>Acariformes</taxon>
        <taxon>Trombidiformes</taxon>
        <taxon>Prostigmata</taxon>
        <taxon>Anystina</taxon>
        <taxon>Parasitengona</taxon>
        <taxon>Trombiculoidea</taxon>
        <taxon>Trombiculidae</taxon>
        <taxon>Leptotrombidium</taxon>
    </lineage>
</organism>
<sequence>MDDDIYEHFGISEWDLENEFNPNRFKRKITKKQQIYGELFTSQKLNYTKLCLGIWASSESEDEDQTTTQGKHSKGPINFVSGGFKENEKSKGEVSEESSKAKQKKENSLADIAGLRGARKLNPKDSDFGKWEAHTKGIGAKLLLQMGYQPGKGLGKNLQGITAPIEASKRPGHGSVGFYGPEHKQSSNLSNNKNEPGNETNLKMKKKKASNTNLPTKQVLKLVDEVLTENSASVKSENDSNAVKVIDMTGPQQRVLSGYHEIHRKNHSTAKQLKDELLANEQPQVVEKFELEKNLDMLLNMSEDAISANKKGIKNEKDKIERLEEEKSRMYNLLCNEKKKLESFENMITALNDIKQKLGTDELNIQEIINFCNNVHNELSSNALKHCVNDIISSFLFPYVEKQFQNSSWNLSQNEDSTFSLFSSLKCLLLKVDECLYESLLWDIWMPAVRRKLLDLQTIRVCDDVIAFLDKWKPLLPQWLLNNIIEQMIIPRIEKEVEEWNPLTDSVPIHSWIHPWLPLINSRSFEVVYIPIRQKLSNALLKWHPSDCSAKLILEPWKNVWASNVWDSFMLHNIVPKLELVMQSYDINPQAQRLDEWNWVMAWQNMLPPHMICSVLEKYFFPKWLNILYDWLSNNPNFDEVSHWYVGWKKMLPEHLSTCESVKDAFNRALEMMNVAVSSPMGISAYTYTPFVRNVSQFQRLAEQISAKPNPTAQQYTANPNFKQLLERKAEELSILFMPIANKYQEAKQVYTFGNVTIYISQQVIFMYKDGQWTPTSLQSLIDAAIHSNF</sequence>
<dbReference type="InterPro" id="IPR022159">
    <property type="entry name" value="STIP/TFIP11_N"/>
</dbReference>
<dbReference type="AlphaFoldDB" id="A0A443SJL5"/>